<dbReference type="Pfam" id="PF02321">
    <property type="entry name" value="OEP"/>
    <property type="match status" value="2"/>
</dbReference>
<evidence type="ECO:0000256" key="1">
    <source>
        <dbReference type="ARBA" id="ARBA00007613"/>
    </source>
</evidence>
<keyword evidence="2 4" id="KW-0449">Lipoprotein</keyword>
<dbReference type="InterPro" id="IPR010131">
    <property type="entry name" value="MdtP/NodT-like"/>
</dbReference>
<evidence type="ECO:0000256" key="2">
    <source>
        <dbReference type="RuleBase" id="RU362097"/>
    </source>
</evidence>
<comment type="similarity">
    <text evidence="1 2">Belongs to the outer membrane factor (OMF) (TC 1.B.17) family.</text>
</comment>
<gene>
    <name evidence="4" type="ORF">HNP71_000908</name>
</gene>
<evidence type="ECO:0000313" key="5">
    <source>
        <dbReference type="Proteomes" id="UP000553706"/>
    </source>
</evidence>
<organism evidence="4 5">
    <name type="scientific">Acidocella aromatica</name>
    <dbReference type="NCBI Taxonomy" id="1303579"/>
    <lineage>
        <taxon>Bacteria</taxon>
        <taxon>Pseudomonadati</taxon>
        <taxon>Pseudomonadota</taxon>
        <taxon>Alphaproteobacteria</taxon>
        <taxon>Acetobacterales</taxon>
        <taxon>Acidocellaceae</taxon>
        <taxon>Acidocella</taxon>
    </lineage>
</organism>
<proteinExistence type="inferred from homology"/>
<evidence type="ECO:0000256" key="3">
    <source>
        <dbReference type="SAM" id="Coils"/>
    </source>
</evidence>
<dbReference type="GO" id="GO:0015562">
    <property type="term" value="F:efflux transmembrane transporter activity"/>
    <property type="evidence" value="ECO:0007669"/>
    <property type="project" value="InterPro"/>
</dbReference>
<dbReference type="GO" id="GO:0005886">
    <property type="term" value="C:plasma membrane"/>
    <property type="evidence" value="ECO:0007669"/>
    <property type="project" value="UniProtKB-SubCell"/>
</dbReference>
<keyword evidence="2" id="KW-0472">Membrane</keyword>
<dbReference type="PANTHER" id="PTHR30203">
    <property type="entry name" value="OUTER MEMBRANE CATION EFFLUX PROTEIN"/>
    <property type="match status" value="1"/>
</dbReference>
<dbReference type="EMBL" id="JACHFJ010000002">
    <property type="protein sequence ID" value="MBB5372670.1"/>
    <property type="molecule type" value="Genomic_DNA"/>
</dbReference>
<accession>A0A840VMH6</accession>
<comment type="caution">
    <text evidence="4">The sequence shown here is derived from an EMBL/GenBank/DDBJ whole genome shotgun (WGS) entry which is preliminary data.</text>
</comment>
<evidence type="ECO:0000313" key="4">
    <source>
        <dbReference type="EMBL" id="MBB5372670.1"/>
    </source>
</evidence>
<dbReference type="PANTHER" id="PTHR30203:SF33">
    <property type="entry name" value="BLR4455 PROTEIN"/>
    <property type="match status" value="1"/>
</dbReference>
<dbReference type="InterPro" id="IPR003423">
    <property type="entry name" value="OMP_efflux"/>
</dbReference>
<name>A0A840VMH6_9PROT</name>
<keyword evidence="5" id="KW-1185">Reference proteome</keyword>
<feature type="coiled-coil region" evidence="3">
    <location>
        <begin position="154"/>
        <end position="181"/>
    </location>
</feature>
<dbReference type="AlphaFoldDB" id="A0A840VMH6"/>
<dbReference type="RefSeq" id="WP_183265675.1">
    <property type="nucleotide sequence ID" value="NZ_JACHFJ010000002.1"/>
</dbReference>
<keyword evidence="3" id="KW-0175">Coiled coil</keyword>
<dbReference type="Proteomes" id="UP000553706">
    <property type="component" value="Unassembled WGS sequence"/>
</dbReference>
<protein>
    <submittedName>
        <fullName evidence="4">NodT family efflux transporter outer membrane factor (OMF) lipoprotein</fullName>
    </submittedName>
</protein>
<reference evidence="4 5" key="1">
    <citation type="submission" date="2020-08" db="EMBL/GenBank/DDBJ databases">
        <title>Genomic Encyclopedia of Type Strains, Phase IV (KMG-IV): sequencing the most valuable type-strain genomes for metagenomic binning, comparative biology and taxonomic classification.</title>
        <authorList>
            <person name="Goeker M."/>
        </authorList>
    </citation>
    <scope>NUCLEOTIDE SEQUENCE [LARGE SCALE GENOMIC DNA]</scope>
    <source>
        <strain evidence="4 5">DSM 27026</strain>
    </source>
</reference>
<keyword evidence="2" id="KW-1134">Transmembrane beta strand</keyword>
<sequence length="487" mass="50809">MALVLALPGCAVGPDFHTPAAPETNLTREPLPAATEAAGGVAQRFNPGADIAGDWWALYRSPQLNALIGTALANNPSLDAAQATLLQAEETLRSDQGLLLPTVSGTFNAERNQASSAVTAAFSQGGGDTKLRPYTLYNASLSVSYALDIWGEARRTIEGQAAQAEYQRDELEAAYLTLTANIVTSAVSVASLHAQIDATNQVIASEQQLLGILQKQVSLGGVAQAQVLQQQAQLAQAVATLPPLQSQLAQAQNQLAAYTGTFPGDFQPQDFTLDSLQLPADLPVSLPSALVAQRPDIRAAAAQLHTATANVGVADAQMLPQITLSGQIGHQGVDTAMLFTPQTLLWSLAAGVTQPLFEGGQLAAQRKAAIAAMRASAGQYKNTVITAFQNVADVLAALQYDGTEQQAADDAASAADASLKVTQAQYQLGGQPFTAVLSAQTTYQNAVLAQAKARATRLADTAALYQAVGGGWWHRQDVTQSCCGVIP</sequence>
<keyword evidence="2" id="KW-0564">Palmitate</keyword>
<dbReference type="Gene3D" id="2.20.200.10">
    <property type="entry name" value="Outer membrane efflux proteins (OEP)"/>
    <property type="match status" value="1"/>
</dbReference>
<keyword evidence="2" id="KW-0812">Transmembrane</keyword>
<dbReference type="NCBIfam" id="TIGR01845">
    <property type="entry name" value="outer_NodT"/>
    <property type="match status" value="1"/>
</dbReference>
<dbReference type="Gene3D" id="1.20.1600.10">
    <property type="entry name" value="Outer membrane efflux proteins (OEP)"/>
    <property type="match status" value="1"/>
</dbReference>
<dbReference type="SUPFAM" id="SSF56954">
    <property type="entry name" value="Outer membrane efflux proteins (OEP)"/>
    <property type="match status" value="1"/>
</dbReference>
<comment type="subcellular location">
    <subcellularLocation>
        <location evidence="2">Cell membrane</location>
        <topology evidence="2">Lipid-anchor</topology>
    </subcellularLocation>
</comment>